<dbReference type="RefSeq" id="WP_010865800.1">
    <property type="nucleotide sequence ID" value="NC_000854.2"/>
</dbReference>
<dbReference type="EMBL" id="BA000002">
    <property type="protein sequence ID" value="BAA79473.2"/>
    <property type="molecule type" value="Genomic_DNA"/>
</dbReference>
<dbReference type="AlphaFoldDB" id="Q9YES3"/>
<dbReference type="GeneID" id="1444687"/>
<evidence type="ECO:0000313" key="3">
    <source>
        <dbReference type="Proteomes" id="UP000002518"/>
    </source>
</evidence>
<dbReference type="SUPFAM" id="SSF57783">
    <property type="entry name" value="Zinc beta-ribbon"/>
    <property type="match status" value="1"/>
</dbReference>
<proteinExistence type="predicted"/>
<dbReference type="STRING" id="272557.APE_0508.1"/>
<evidence type="ECO:0000313" key="2">
    <source>
        <dbReference type="EMBL" id="BAA79473.2"/>
    </source>
</evidence>
<feature type="domain" description="TFIIB-type" evidence="1">
    <location>
        <begin position="8"/>
        <end position="41"/>
    </location>
</feature>
<sequence>MDGRAGSCSYCGSTMVVTLHTEGEIVCGSCGAVLAEQLIDDSAPQHHSGEDHTPGPPLRLSRLPRGVRRAYRRALRRGHVVVGEGSMPYSDLRAVEMSSDESIAAILGMVDSIPGLARRRPRVKVGVAFYISYRLRGYSKSSALRTAARSSGASVAALERVEKAYRREIENLIMAASMGGERV</sequence>
<dbReference type="PIR" id="E72747">
    <property type="entry name" value="E72747"/>
</dbReference>
<dbReference type="Proteomes" id="UP000002518">
    <property type="component" value="Chromosome"/>
</dbReference>
<accession>Q9YES3</accession>
<reference evidence="2 3" key="1">
    <citation type="journal article" date="1999" name="DNA Res.">
        <title>Complete genome sequence of an aerobic hyper-thermophilic crenarchaeon, Aeropyrum pernix K1.</title>
        <authorList>
            <person name="Kawarabayasi Y."/>
            <person name="Hino Y."/>
            <person name="Horikawa H."/>
            <person name="Yamazaki S."/>
            <person name="Haikawa Y."/>
            <person name="Jin-no K."/>
            <person name="Takahashi M."/>
            <person name="Sekine M."/>
            <person name="Baba S."/>
            <person name="Ankai A."/>
            <person name="Kosugi H."/>
            <person name="Hosoyama A."/>
            <person name="Fukui S."/>
            <person name="Nagai Y."/>
            <person name="Nishijima K."/>
            <person name="Nakazawa H."/>
            <person name="Takamiya M."/>
            <person name="Masuda S."/>
            <person name="Funahashi T."/>
            <person name="Tanaka T."/>
            <person name="Kudoh Y."/>
            <person name="Yamazaki J."/>
            <person name="Kushida N."/>
            <person name="Oguchi A."/>
            <person name="Aoki K."/>
            <person name="Kubota K."/>
            <person name="Nakamura Y."/>
            <person name="Nomura N."/>
            <person name="Sako Y."/>
            <person name="Kikuchi H."/>
        </authorList>
    </citation>
    <scope>NUCLEOTIDE SEQUENCE [LARGE SCALE GENOMIC DNA]</scope>
    <source>
        <strain evidence="3">ATCC 700893 / DSM 11879 / JCM 9820 / NBRC 100138 / K1</strain>
    </source>
</reference>
<dbReference type="eggNOG" id="arCOG01981">
    <property type="taxonomic scope" value="Archaea"/>
</dbReference>
<dbReference type="Pfam" id="PF08271">
    <property type="entry name" value="Zn_Ribbon_TF"/>
    <property type="match status" value="1"/>
</dbReference>
<keyword evidence="3" id="KW-1185">Reference proteome</keyword>
<dbReference type="EnsemblBacteria" id="BAA79473">
    <property type="protein sequence ID" value="BAA79473"/>
    <property type="gene ID" value="APE_0508.1"/>
</dbReference>
<gene>
    <name evidence="2" type="ordered locus">APE_0508.1</name>
</gene>
<dbReference type="KEGG" id="ape:APE_0508.1"/>
<dbReference type="Gene3D" id="2.20.25.10">
    <property type="match status" value="1"/>
</dbReference>
<dbReference type="InterPro" id="IPR013137">
    <property type="entry name" value="Znf_TFIIB"/>
</dbReference>
<evidence type="ECO:0000259" key="1">
    <source>
        <dbReference type="Pfam" id="PF08271"/>
    </source>
</evidence>
<organism evidence="2 3">
    <name type="scientific">Aeropyrum pernix (strain ATCC 700893 / DSM 11879 / JCM 9820 / NBRC 100138 / K1)</name>
    <dbReference type="NCBI Taxonomy" id="272557"/>
    <lineage>
        <taxon>Archaea</taxon>
        <taxon>Thermoproteota</taxon>
        <taxon>Thermoprotei</taxon>
        <taxon>Desulfurococcales</taxon>
        <taxon>Desulfurococcaceae</taxon>
        <taxon>Aeropyrum</taxon>
    </lineage>
</organism>
<protein>
    <recommendedName>
        <fullName evidence="1">TFIIB-type domain-containing protein</fullName>
    </recommendedName>
</protein>
<name>Q9YES3_AERPE</name>